<accession>A0A183EPJ0</accession>
<dbReference type="WBParaSite" id="GPUH_0002290801-mRNA-1">
    <property type="protein sequence ID" value="GPUH_0002290801-mRNA-1"/>
    <property type="gene ID" value="GPUH_0002290801"/>
</dbReference>
<keyword evidence="1" id="KW-0812">Transmembrane</keyword>
<evidence type="ECO:0000256" key="1">
    <source>
        <dbReference type="SAM" id="Phobius"/>
    </source>
</evidence>
<proteinExistence type="predicted"/>
<reference evidence="2" key="1">
    <citation type="submission" date="2016-06" db="UniProtKB">
        <authorList>
            <consortium name="WormBaseParasite"/>
        </authorList>
    </citation>
    <scope>IDENTIFICATION</scope>
</reference>
<evidence type="ECO:0000313" key="2">
    <source>
        <dbReference type="WBParaSite" id="GPUH_0002290801-mRNA-1"/>
    </source>
</evidence>
<name>A0A183EPJ0_9BILA</name>
<protein>
    <submittedName>
        <fullName evidence="2">Tetratricopeptide repeat protein</fullName>
    </submittedName>
</protein>
<dbReference type="Gene3D" id="1.10.287.70">
    <property type="match status" value="1"/>
</dbReference>
<dbReference type="AlphaFoldDB" id="A0A183EPJ0"/>
<keyword evidence="1" id="KW-1133">Transmembrane helix</keyword>
<organism evidence="2">
    <name type="scientific">Gongylonema pulchrum</name>
    <dbReference type="NCBI Taxonomy" id="637853"/>
    <lineage>
        <taxon>Eukaryota</taxon>
        <taxon>Metazoa</taxon>
        <taxon>Ecdysozoa</taxon>
        <taxon>Nematoda</taxon>
        <taxon>Chromadorea</taxon>
        <taxon>Rhabditida</taxon>
        <taxon>Spirurina</taxon>
        <taxon>Spiruromorpha</taxon>
        <taxon>Spiruroidea</taxon>
        <taxon>Gongylonematidae</taxon>
        <taxon>Gongylonema</taxon>
    </lineage>
</organism>
<keyword evidence="1" id="KW-0472">Membrane</keyword>
<feature type="transmembrane region" description="Helical" evidence="1">
    <location>
        <begin position="53"/>
        <end position="76"/>
    </location>
</feature>
<sequence length="205" mass="24600">LIQSADFFEDIEDLKSQLSPDGSLTYCWQHSQKEHLVKKLCLRLQCIYKKSRIHGAFPILILAAYSFFGGFIFYLIEYPHEQLLLEEKKAYFEREKRSMHRLLLSIELVLRQIRANHSTNRYLLNKTIRIYQRFALNRIDKAVYWYVLNMYHLSDQETYRASVLQPVFAESRWLPYFSTNFGQMRALQNYTEQVSLPDLHKTLYL</sequence>